<evidence type="ECO:0000256" key="3">
    <source>
        <dbReference type="ARBA" id="ARBA00023136"/>
    </source>
</evidence>
<evidence type="ECO:0000256" key="2">
    <source>
        <dbReference type="ARBA" id="ARBA00022645"/>
    </source>
</evidence>
<dbReference type="InterPro" id="IPR012338">
    <property type="entry name" value="Beta-lactam/transpept-like"/>
</dbReference>
<comment type="subcellular location">
    <subcellularLocation>
        <location evidence="1">Membrane</location>
    </subcellularLocation>
</comment>
<dbReference type="InterPro" id="IPR001460">
    <property type="entry name" value="PCN-bd_Tpept"/>
</dbReference>
<dbReference type="AlphaFoldDB" id="A0A8J6TL90"/>
<proteinExistence type="predicted"/>
<name>A0A8J6TL90_9BACT</name>
<evidence type="ECO:0000313" key="7">
    <source>
        <dbReference type="EMBL" id="MBC8431181.1"/>
    </source>
</evidence>
<sequence length="576" mass="62477">MKSTETKHIKSRTIVIGIFFSLFFTAIVAKAVYLQILHGPSLSRKAADQYESSFKSTGKRGTIYDTRLAEMAVSIDVISIAAYPPRIEDVRAAAKSLAKILKINLKALQGRLSSEKKFVWVKRHAAPKETLAVKNLNIAGIDFITEHKRFYPNKTLAAQVLGFTNIDDIGLEGIEFYYDNYLQGASGSFTIIKDALGRGFEAEDNQMSNYSGNNLILTLDRTIQYIAEKTLEETVNKFAARSGIVIVMAPETGALLAVVHYPFFNPNAFSGFSQEEWRNRSITDPFEPGSTMKIFSAAAALESGSSTPNSSYFCENGAYKIGKEVVHDTHPYGWLTLPQVVKLSSNIGAVKLSEITGPEALYKILKDFGFGTKTGIDCPGETVGSLAHYNRWTKIDAGTIAFGQGIAVSALQLITAVSAIANGGMLMKPYIVQAITDQNGVPVETFGPQTIRRAVSATTAKTINRIMQTVIAKGGTGVNAALERFSAAGKTGTAQKIDEQGEYTKGKYTASFVGFAPAEKPKIAILVVIDEPSKEHYGGIVAAPAFSKIANKTLDYMNIPPEHKTDKLTASLENEA</sequence>
<dbReference type="SUPFAM" id="SSF56519">
    <property type="entry name" value="Penicillin binding protein dimerisation domain"/>
    <property type="match status" value="1"/>
</dbReference>
<accession>A0A8J6TL90</accession>
<dbReference type="EMBL" id="JACNIG010000120">
    <property type="protein sequence ID" value="MBC8431181.1"/>
    <property type="molecule type" value="Genomic_DNA"/>
</dbReference>
<evidence type="ECO:0000256" key="1">
    <source>
        <dbReference type="ARBA" id="ARBA00004370"/>
    </source>
</evidence>
<feature type="domain" description="Penicillin-binding protein dimerisation" evidence="6">
    <location>
        <begin position="57"/>
        <end position="198"/>
    </location>
</feature>
<dbReference type="GO" id="GO:0004180">
    <property type="term" value="F:carboxypeptidase activity"/>
    <property type="evidence" value="ECO:0007669"/>
    <property type="project" value="UniProtKB-KW"/>
</dbReference>
<keyword evidence="2" id="KW-0378">Hydrolase</keyword>
<keyword evidence="2" id="KW-0645">Protease</keyword>
<dbReference type="Gene3D" id="3.30.450.330">
    <property type="match status" value="1"/>
</dbReference>
<dbReference type="GO" id="GO:0071555">
    <property type="term" value="P:cell wall organization"/>
    <property type="evidence" value="ECO:0007669"/>
    <property type="project" value="TreeGrafter"/>
</dbReference>
<dbReference type="Gene3D" id="3.40.710.10">
    <property type="entry name" value="DD-peptidase/beta-lactamase superfamily"/>
    <property type="match status" value="1"/>
</dbReference>
<dbReference type="InterPro" id="IPR036138">
    <property type="entry name" value="PBP_dimer_sf"/>
</dbReference>
<organism evidence="7 8">
    <name type="scientific">Candidatus Desulfatibia vada</name>
    <dbReference type="NCBI Taxonomy" id="2841696"/>
    <lineage>
        <taxon>Bacteria</taxon>
        <taxon>Pseudomonadati</taxon>
        <taxon>Thermodesulfobacteriota</taxon>
        <taxon>Desulfobacteria</taxon>
        <taxon>Desulfobacterales</taxon>
        <taxon>Desulfobacterales incertae sedis</taxon>
        <taxon>Candidatus Desulfatibia</taxon>
    </lineage>
</organism>
<keyword evidence="3 4" id="KW-0472">Membrane</keyword>
<evidence type="ECO:0000313" key="8">
    <source>
        <dbReference type="Proteomes" id="UP000605201"/>
    </source>
</evidence>
<dbReference type="PANTHER" id="PTHR30627:SF1">
    <property type="entry name" value="PEPTIDOGLYCAN D,D-TRANSPEPTIDASE FTSI"/>
    <property type="match status" value="1"/>
</dbReference>
<keyword evidence="4" id="KW-1133">Transmembrane helix</keyword>
<dbReference type="Pfam" id="PF03717">
    <property type="entry name" value="PBP_dimer"/>
    <property type="match status" value="1"/>
</dbReference>
<dbReference type="InterPro" id="IPR050515">
    <property type="entry name" value="Beta-lactam/transpept"/>
</dbReference>
<comment type="caution">
    <text evidence="7">The sequence shown here is derived from an EMBL/GenBank/DDBJ whole genome shotgun (WGS) entry which is preliminary data.</text>
</comment>
<dbReference type="Pfam" id="PF00905">
    <property type="entry name" value="Transpeptidase"/>
    <property type="match status" value="1"/>
</dbReference>
<feature type="domain" description="Penicillin-binding protein transpeptidase" evidence="5">
    <location>
        <begin position="243"/>
        <end position="550"/>
    </location>
</feature>
<evidence type="ECO:0000259" key="5">
    <source>
        <dbReference type="Pfam" id="PF00905"/>
    </source>
</evidence>
<dbReference type="Proteomes" id="UP000605201">
    <property type="component" value="Unassembled WGS sequence"/>
</dbReference>
<gene>
    <name evidence="7" type="ORF">H8D96_04605</name>
</gene>
<keyword evidence="4" id="KW-0812">Transmembrane</keyword>
<dbReference type="InterPro" id="IPR005311">
    <property type="entry name" value="PBP_dimer"/>
</dbReference>
<dbReference type="PANTHER" id="PTHR30627">
    <property type="entry name" value="PEPTIDOGLYCAN D,D-TRANSPEPTIDASE"/>
    <property type="match status" value="1"/>
</dbReference>
<keyword evidence="2" id="KW-0121">Carboxypeptidase</keyword>
<dbReference type="Gene3D" id="3.90.1310.10">
    <property type="entry name" value="Penicillin-binding protein 2a (Domain 2)"/>
    <property type="match status" value="1"/>
</dbReference>
<dbReference type="Gene3D" id="1.10.150.770">
    <property type="match status" value="1"/>
</dbReference>
<protein>
    <submittedName>
        <fullName evidence="7">Penicillin-binding protein 2</fullName>
    </submittedName>
</protein>
<feature type="transmembrane region" description="Helical" evidence="4">
    <location>
        <begin position="12"/>
        <end position="34"/>
    </location>
</feature>
<reference evidence="7 8" key="1">
    <citation type="submission" date="2020-08" db="EMBL/GenBank/DDBJ databases">
        <title>Bridging the membrane lipid divide: bacteria of the FCB group superphylum have the potential to synthesize archaeal ether lipids.</title>
        <authorList>
            <person name="Villanueva L."/>
            <person name="Von Meijenfeldt F.A.B."/>
            <person name="Westbye A.B."/>
            <person name="Yadav S."/>
            <person name="Hopmans E.C."/>
            <person name="Dutilh B.E."/>
            <person name="Sinninghe Damste J.S."/>
        </authorList>
    </citation>
    <scope>NUCLEOTIDE SEQUENCE [LARGE SCALE GENOMIC DNA]</scope>
    <source>
        <strain evidence="7">NIOZ-UU17</strain>
    </source>
</reference>
<dbReference type="GO" id="GO:0005886">
    <property type="term" value="C:plasma membrane"/>
    <property type="evidence" value="ECO:0007669"/>
    <property type="project" value="TreeGrafter"/>
</dbReference>
<evidence type="ECO:0000256" key="4">
    <source>
        <dbReference type="SAM" id="Phobius"/>
    </source>
</evidence>
<dbReference type="SUPFAM" id="SSF56601">
    <property type="entry name" value="beta-lactamase/transpeptidase-like"/>
    <property type="match status" value="1"/>
</dbReference>
<evidence type="ECO:0000259" key="6">
    <source>
        <dbReference type="Pfam" id="PF03717"/>
    </source>
</evidence>
<dbReference type="GO" id="GO:0008658">
    <property type="term" value="F:penicillin binding"/>
    <property type="evidence" value="ECO:0007669"/>
    <property type="project" value="InterPro"/>
</dbReference>